<keyword evidence="16" id="KW-1185">Reference proteome</keyword>
<dbReference type="PROSITE" id="PS50887">
    <property type="entry name" value="GGDEF"/>
    <property type="match status" value="1"/>
</dbReference>
<gene>
    <name evidence="15" type="ORF">DES47_11529</name>
</gene>
<evidence type="ECO:0000256" key="3">
    <source>
        <dbReference type="ARBA" id="ARBA00022679"/>
    </source>
</evidence>
<dbReference type="SMART" id="SM00086">
    <property type="entry name" value="PAC"/>
    <property type="match status" value="3"/>
</dbReference>
<keyword evidence="9" id="KW-0812">Transmembrane</keyword>
<feature type="coiled-coil region" evidence="8">
    <location>
        <begin position="515"/>
        <end position="542"/>
    </location>
</feature>
<dbReference type="InterPro" id="IPR013656">
    <property type="entry name" value="PAS_4"/>
</dbReference>
<feature type="domain" description="PAC" evidence="11">
    <location>
        <begin position="901"/>
        <end position="953"/>
    </location>
</feature>
<name>A0A4R6QD69_9BURK</name>
<dbReference type="Gene3D" id="3.30.450.20">
    <property type="entry name" value="PAS domain"/>
    <property type="match status" value="4"/>
</dbReference>
<keyword evidence="9" id="KW-1133">Transmembrane helix</keyword>
<evidence type="ECO:0000256" key="7">
    <source>
        <dbReference type="ARBA" id="ARBA00023012"/>
    </source>
</evidence>
<dbReference type="SMART" id="SM00091">
    <property type="entry name" value="PAS"/>
    <property type="match status" value="3"/>
</dbReference>
<dbReference type="Gene3D" id="3.20.20.450">
    <property type="entry name" value="EAL domain"/>
    <property type="match status" value="1"/>
</dbReference>
<dbReference type="InterPro" id="IPR029016">
    <property type="entry name" value="GAF-like_dom_sf"/>
</dbReference>
<proteinExistence type="predicted"/>
<dbReference type="InterPro" id="IPR029151">
    <property type="entry name" value="Sensor-like_sf"/>
</dbReference>
<organism evidence="15 16">
    <name type="scientific">Roseateles toxinivorans</name>
    <dbReference type="NCBI Taxonomy" id="270368"/>
    <lineage>
        <taxon>Bacteria</taxon>
        <taxon>Pseudomonadati</taxon>
        <taxon>Pseudomonadota</taxon>
        <taxon>Betaproteobacteria</taxon>
        <taxon>Burkholderiales</taxon>
        <taxon>Sphaerotilaceae</taxon>
        <taxon>Roseateles</taxon>
    </lineage>
</organism>
<sequence>MRFSVGIKLGFWLALLGALSTALTGYYIYDRSRDLLIKSSQDKLLTATQVLAQRFNGTLSHISDDVRFVALLPQVQHLANASGSRQALLEQGRVLAAIFTGLLSSRPEYSQVRLIGAADHGRELIRVDRANDSVTGSLIIGDDALQEKSHQPYFFETLRLPSGQFYVSQIGLNQEQGAHHGFGKPTIRIAAPVHTQAGVIFGVVVIDVDLGDLFDLIRADLPQDLRLLLANKRGDYLIHPDATKTFGFETGRQFLIQDELPDTRPVLEGRSQHVMLESADAAVLGHPSLAAFVRVPFGLLAEQRFVVLGLYTPLENVLAQSKTLGLGVVQLTLLFIALASIVALALARVLAKPLNLMARTVGLHALGRPIDALPVERDDEVGDLARSFRSMTMQLDTQVAEVQAAEAKLHAILNHAPVGVWLVGVDGRYRFVNKTICDSIGIAEERFLSCRHLPELLGEELAAARQRADAECLAQPGAHRSQETLNFVDGRPHLVEVTRVKLLGAGNEPVGVIAIAADITERKRAEQDLARASEELAAREALLKQIMDTSSVAIYLVGLDGRITHANRCMAEMFGWPQEALVGRGYVDLVHPSEQASARANLTAMLSDRLASVDMERRYQRADQTQFWGHLTGRHFLSASGQEVGLVGVIADITESRRAHQREQHHQRVLQLLSEKAPLADVLDLIVREVELLDPTMLCSILLLDDDGQHLRKGAAPSLPGFFNDALEGLQIGPGVGACGTAAFTGERMVVEDIATHPSMATFLDIAGRAGLGACWSQPILSDQGKVLGTFAVYHRQAGTPTPADLQLIEDEARLAALAIDRTRADMRLQLAASVFTHAREGIAITDAAGTLIEVNNTFSHITGYSREEVLGQNQRILKSGRHGPEFYASMWRDLTGNGYWDGEIWNRRKNGDVYAQMITISAVRDASGKTQNYVSLFTDITPMKEHQRQLEHIAHYDALTSQPNRVLLADRLQQAMAQSQRRNESLAVAFLDLDGFKAVNDKYGHDVGDQLLIALAQRMRAALREGDTLSRIGGDEFVAVLVDLERPQDCEPVLERLLQAAASPLTVGEAVLQVSASIGVTVYPQDAADADQLMRHADQAMYVAKQAGKNRYHLFDVAHDEAVKTQRESLEHIAQALERREFVLFYQPKVNMRSGAVIGAEALIRWQHPERGLLSPAAFLPVTEDHDISVEIGEWVIETALKQMLAWRESGLDLPVSVNISARQLQQENFSERLAELLAAHPEVQPGRLELEILETSAMEDIAQVSQVMLACRAVGVSFALDDFGTGYSSLTYLKRLPAEVLKIDQSFVRDMLEDADDLAIIRGVVGLASAFRRQVIAEGVETVAHGEMLLSLGCELAQGYGIASPMPAADLPAWAANWRPDAAWRK</sequence>
<evidence type="ECO:0000256" key="5">
    <source>
        <dbReference type="ARBA" id="ARBA00022777"/>
    </source>
</evidence>
<keyword evidence="9" id="KW-0472">Membrane</keyword>
<dbReference type="SUPFAM" id="SSF103190">
    <property type="entry name" value="Sensory domain-like"/>
    <property type="match status" value="1"/>
</dbReference>
<keyword evidence="2" id="KW-0597">Phosphoprotein</keyword>
<evidence type="ECO:0000259" key="10">
    <source>
        <dbReference type="PROSITE" id="PS50112"/>
    </source>
</evidence>
<evidence type="ECO:0000256" key="1">
    <source>
        <dbReference type="ARBA" id="ARBA00004370"/>
    </source>
</evidence>
<dbReference type="SUPFAM" id="SSF55785">
    <property type="entry name" value="PYP-like sensor domain (PAS domain)"/>
    <property type="match status" value="3"/>
</dbReference>
<dbReference type="Gene3D" id="3.30.70.270">
    <property type="match status" value="1"/>
</dbReference>
<dbReference type="InterPro" id="IPR052155">
    <property type="entry name" value="Biofilm_reg_signaling"/>
</dbReference>
<dbReference type="PANTHER" id="PTHR44757:SF2">
    <property type="entry name" value="BIOFILM ARCHITECTURE MAINTENANCE PROTEIN MBAA"/>
    <property type="match status" value="1"/>
</dbReference>
<dbReference type="CDD" id="cd00130">
    <property type="entry name" value="PAS"/>
    <property type="match status" value="2"/>
</dbReference>
<dbReference type="GO" id="GO:0016301">
    <property type="term" value="F:kinase activity"/>
    <property type="evidence" value="ECO:0007669"/>
    <property type="project" value="UniProtKB-KW"/>
</dbReference>
<dbReference type="SMART" id="SM00267">
    <property type="entry name" value="GGDEF"/>
    <property type="match status" value="1"/>
</dbReference>
<dbReference type="InterPro" id="IPR001633">
    <property type="entry name" value="EAL_dom"/>
</dbReference>
<dbReference type="PROSITE" id="PS50883">
    <property type="entry name" value="EAL"/>
    <property type="match status" value="1"/>
</dbReference>
<dbReference type="Pfam" id="PF00989">
    <property type="entry name" value="PAS"/>
    <property type="match status" value="1"/>
</dbReference>
<evidence type="ECO:0000256" key="4">
    <source>
        <dbReference type="ARBA" id="ARBA00022741"/>
    </source>
</evidence>
<dbReference type="InterPro" id="IPR029787">
    <property type="entry name" value="Nucleotide_cyclase"/>
</dbReference>
<dbReference type="SUPFAM" id="SSF55781">
    <property type="entry name" value="GAF domain-like"/>
    <property type="match status" value="1"/>
</dbReference>
<dbReference type="NCBIfam" id="TIGR00229">
    <property type="entry name" value="sensory_box"/>
    <property type="match status" value="3"/>
</dbReference>
<dbReference type="InterPro" id="IPR035919">
    <property type="entry name" value="EAL_sf"/>
</dbReference>
<dbReference type="GO" id="GO:0000160">
    <property type="term" value="P:phosphorelay signal transduction system"/>
    <property type="evidence" value="ECO:0007669"/>
    <property type="project" value="UniProtKB-KW"/>
</dbReference>
<evidence type="ECO:0000259" key="12">
    <source>
        <dbReference type="PROSITE" id="PS50883"/>
    </source>
</evidence>
<keyword evidence="6" id="KW-0067">ATP-binding</keyword>
<dbReference type="InterPro" id="IPR000700">
    <property type="entry name" value="PAS-assoc_C"/>
</dbReference>
<dbReference type="InterPro" id="IPR000014">
    <property type="entry name" value="PAS"/>
</dbReference>
<dbReference type="EMBL" id="SNXS01000015">
    <property type="protein sequence ID" value="TDP60608.1"/>
    <property type="molecule type" value="Genomic_DNA"/>
</dbReference>
<dbReference type="Pfam" id="PF00563">
    <property type="entry name" value="EAL"/>
    <property type="match status" value="1"/>
</dbReference>
<evidence type="ECO:0000313" key="15">
    <source>
        <dbReference type="EMBL" id="TDP60608.1"/>
    </source>
</evidence>
<reference evidence="15 16" key="1">
    <citation type="submission" date="2019-03" db="EMBL/GenBank/DDBJ databases">
        <title>Genomic Encyclopedia of Type Strains, Phase IV (KMG-IV): sequencing the most valuable type-strain genomes for metagenomic binning, comparative biology and taxonomic classification.</title>
        <authorList>
            <person name="Goeker M."/>
        </authorList>
    </citation>
    <scope>NUCLEOTIDE SEQUENCE [LARGE SCALE GENOMIC DNA]</scope>
    <source>
        <strain evidence="15 16">DSM 16998</strain>
    </source>
</reference>
<evidence type="ECO:0000259" key="13">
    <source>
        <dbReference type="PROSITE" id="PS50885"/>
    </source>
</evidence>
<dbReference type="SMART" id="SM00304">
    <property type="entry name" value="HAMP"/>
    <property type="match status" value="1"/>
</dbReference>
<feature type="domain" description="PAC" evidence="11">
    <location>
        <begin position="479"/>
        <end position="531"/>
    </location>
</feature>
<dbReference type="Proteomes" id="UP000295361">
    <property type="component" value="Unassembled WGS sequence"/>
</dbReference>
<dbReference type="Gene3D" id="6.10.340.10">
    <property type="match status" value="1"/>
</dbReference>
<dbReference type="CDD" id="cd06225">
    <property type="entry name" value="HAMP"/>
    <property type="match status" value="1"/>
</dbReference>
<protein>
    <submittedName>
        <fullName evidence="15">PAS domain S-box-containing protein/diguanylate cyclase (GGDEF)-like protein</fullName>
    </submittedName>
</protein>
<feature type="domain" description="HAMP" evidence="13">
    <location>
        <begin position="348"/>
        <end position="400"/>
    </location>
</feature>
<dbReference type="InterPro" id="IPR003660">
    <property type="entry name" value="HAMP_dom"/>
</dbReference>
<dbReference type="PANTHER" id="PTHR44757">
    <property type="entry name" value="DIGUANYLATE CYCLASE DGCP"/>
    <property type="match status" value="1"/>
</dbReference>
<keyword evidence="3" id="KW-0808">Transferase</keyword>
<dbReference type="FunFam" id="3.30.70.270:FF:000001">
    <property type="entry name" value="Diguanylate cyclase domain protein"/>
    <property type="match status" value="1"/>
</dbReference>
<dbReference type="InterPro" id="IPR043128">
    <property type="entry name" value="Rev_trsase/Diguanyl_cyclase"/>
</dbReference>
<dbReference type="SUPFAM" id="SSF55073">
    <property type="entry name" value="Nucleotide cyclase"/>
    <property type="match status" value="1"/>
</dbReference>
<comment type="caution">
    <text evidence="15">The sequence shown here is derived from an EMBL/GenBank/DDBJ whole genome shotgun (WGS) entry which is preliminary data.</text>
</comment>
<dbReference type="InterPro" id="IPR013767">
    <property type="entry name" value="PAS_fold"/>
</dbReference>
<dbReference type="Pfam" id="PF21623">
    <property type="entry name" value="HK_sensor_dom_bact"/>
    <property type="match status" value="1"/>
</dbReference>
<feature type="transmembrane region" description="Helical" evidence="9">
    <location>
        <begin position="324"/>
        <end position="347"/>
    </location>
</feature>
<evidence type="ECO:0000256" key="8">
    <source>
        <dbReference type="SAM" id="Coils"/>
    </source>
</evidence>
<dbReference type="GO" id="GO:0005524">
    <property type="term" value="F:ATP binding"/>
    <property type="evidence" value="ECO:0007669"/>
    <property type="project" value="UniProtKB-KW"/>
</dbReference>
<keyword evidence="7" id="KW-0902">Two-component regulatory system</keyword>
<keyword evidence="5" id="KW-0418">Kinase</keyword>
<dbReference type="PROSITE" id="PS50112">
    <property type="entry name" value="PAS"/>
    <property type="match status" value="3"/>
</dbReference>
<dbReference type="OrthoDB" id="9813903at2"/>
<dbReference type="InParanoid" id="A0A4R6QD69"/>
<dbReference type="InterPro" id="IPR048760">
    <property type="entry name" value="VP0354-like_sensor_dom"/>
</dbReference>
<dbReference type="CDD" id="cd01948">
    <property type="entry name" value="EAL"/>
    <property type="match status" value="1"/>
</dbReference>
<dbReference type="SUPFAM" id="SSF141868">
    <property type="entry name" value="EAL domain-like"/>
    <property type="match status" value="1"/>
</dbReference>
<feature type="domain" description="PAS" evidence="10">
    <location>
        <begin position="828"/>
        <end position="874"/>
    </location>
</feature>
<accession>A0A4R6QD69</accession>
<dbReference type="Pfam" id="PF08448">
    <property type="entry name" value="PAS_4"/>
    <property type="match status" value="1"/>
</dbReference>
<dbReference type="CDD" id="cd18773">
    <property type="entry name" value="PDC1_HK_sensor"/>
    <property type="match status" value="1"/>
</dbReference>
<dbReference type="CDD" id="cd01949">
    <property type="entry name" value="GGDEF"/>
    <property type="match status" value="1"/>
</dbReference>
<comment type="subcellular location">
    <subcellularLocation>
        <location evidence="1">Membrane</location>
    </subcellularLocation>
</comment>
<dbReference type="SMART" id="SM00065">
    <property type="entry name" value="GAF"/>
    <property type="match status" value="1"/>
</dbReference>
<dbReference type="InterPro" id="IPR001610">
    <property type="entry name" value="PAC"/>
</dbReference>
<keyword evidence="4" id="KW-0547">Nucleotide-binding</keyword>
<dbReference type="InterPro" id="IPR003018">
    <property type="entry name" value="GAF"/>
</dbReference>
<keyword evidence="8" id="KW-0175">Coiled coil</keyword>
<feature type="domain" description="EAL" evidence="12">
    <location>
        <begin position="1127"/>
        <end position="1381"/>
    </location>
</feature>
<evidence type="ECO:0000313" key="16">
    <source>
        <dbReference type="Proteomes" id="UP000295361"/>
    </source>
</evidence>
<evidence type="ECO:0000259" key="14">
    <source>
        <dbReference type="PROSITE" id="PS50887"/>
    </source>
</evidence>
<dbReference type="NCBIfam" id="TIGR00254">
    <property type="entry name" value="GGDEF"/>
    <property type="match status" value="1"/>
</dbReference>
<dbReference type="GO" id="GO:0006355">
    <property type="term" value="P:regulation of DNA-templated transcription"/>
    <property type="evidence" value="ECO:0007669"/>
    <property type="project" value="InterPro"/>
</dbReference>
<feature type="domain" description="PAS" evidence="10">
    <location>
        <begin position="405"/>
        <end position="460"/>
    </location>
</feature>
<feature type="domain" description="GGDEF" evidence="14">
    <location>
        <begin position="985"/>
        <end position="1118"/>
    </location>
</feature>
<dbReference type="Pfam" id="PF00990">
    <property type="entry name" value="GGDEF"/>
    <property type="match status" value="1"/>
</dbReference>
<evidence type="ECO:0000259" key="11">
    <source>
        <dbReference type="PROSITE" id="PS50113"/>
    </source>
</evidence>
<dbReference type="InterPro" id="IPR035965">
    <property type="entry name" value="PAS-like_dom_sf"/>
</dbReference>
<dbReference type="RefSeq" id="WP_133703849.1">
    <property type="nucleotide sequence ID" value="NZ_SNXS01000015.1"/>
</dbReference>
<dbReference type="GO" id="GO:0016020">
    <property type="term" value="C:membrane"/>
    <property type="evidence" value="ECO:0007669"/>
    <property type="project" value="UniProtKB-SubCell"/>
</dbReference>
<dbReference type="InterPro" id="IPR000160">
    <property type="entry name" value="GGDEF_dom"/>
</dbReference>
<evidence type="ECO:0000256" key="6">
    <source>
        <dbReference type="ARBA" id="ARBA00022840"/>
    </source>
</evidence>
<dbReference type="Pfam" id="PF13426">
    <property type="entry name" value="PAS_9"/>
    <property type="match status" value="1"/>
</dbReference>
<dbReference type="SMART" id="SM00052">
    <property type="entry name" value="EAL"/>
    <property type="match status" value="1"/>
</dbReference>
<dbReference type="PROSITE" id="PS50885">
    <property type="entry name" value="HAMP"/>
    <property type="match status" value="1"/>
</dbReference>
<dbReference type="Pfam" id="PF13185">
    <property type="entry name" value="GAF_2"/>
    <property type="match status" value="1"/>
</dbReference>
<dbReference type="Gene3D" id="3.30.450.40">
    <property type="match status" value="1"/>
</dbReference>
<feature type="domain" description="PAC" evidence="11">
    <location>
        <begin position="613"/>
        <end position="665"/>
    </location>
</feature>
<evidence type="ECO:0000256" key="2">
    <source>
        <dbReference type="ARBA" id="ARBA00022553"/>
    </source>
</evidence>
<dbReference type="PROSITE" id="PS50113">
    <property type="entry name" value="PAC"/>
    <property type="match status" value="3"/>
</dbReference>
<feature type="domain" description="PAS" evidence="10">
    <location>
        <begin position="539"/>
        <end position="609"/>
    </location>
</feature>
<evidence type="ECO:0000256" key="9">
    <source>
        <dbReference type="SAM" id="Phobius"/>
    </source>
</evidence>